<feature type="chain" id="PRO_5009110834" description="DUF4129 domain-containing protein" evidence="2">
    <location>
        <begin position="23"/>
        <end position="249"/>
    </location>
</feature>
<keyword evidence="4" id="KW-1185">Reference proteome</keyword>
<feature type="signal peptide" evidence="2">
    <location>
        <begin position="1"/>
        <end position="22"/>
    </location>
</feature>
<dbReference type="RefSeq" id="WP_070235553.1">
    <property type="nucleotide sequence ID" value="NZ_CP017478.1"/>
</dbReference>
<gene>
    <name evidence="3" type="ORF">LPB138_01485</name>
</gene>
<evidence type="ECO:0008006" key="5">
    <source>
        <dbReference type="Google" id="ProtNLM"/>
    </source>
</evidence>
<dbReference type="KEGG" id="lul:LPB138_01485"/>
<name>A0A1D8P4E8_9FLAO</name>
<evidence type="ECO:0000313" key="3">
    <source>
        <dbReference type="EMBL" id="AOW19437.1"/>
    </source>
</evidence>
<dbReference type="STRING" id="1850246.LPB138_01485"/>
<sequence>MKINNWFHIIFLFACLSFQVKASAIVNTTNNNSIVSDSLRVDTATVTPKYFEDLKEKYVEEEFIYERSIQKSGWWSRFKQWFNDLFKIKNTGNLTSNADFALNVFYVVIFLLVIFFIVKAILNKEGTWVFGKASDRNIIPVSDIENNIHVTDFDSLIKDAESTNNYRLAVRYYYLWILKSLTSAEIIEYDVEKTNSDYQNEINSKTIRDDFSYASYLYNYMWYGEFDVNEQQFGDAKNAFMKLLKTVEA</sequence>
<evidence type="ECO:0000256" key="1">
    <source>
        <dbReference type="SAM" id="Phobius"/>
    </source>
</evidence>
<dbReference type="OrthoDB" id="5491447at2"/>
<reference evidence="3 4" key="1">
    <citation type="submission" date="2016-10" db="EMBL/GenBank/DDBJ databases">
        <title>Lutibacter sp. LPB0138, isolated from marine gastropod.</title>
        <authorList>
            <person name="Kim E."/>
            <person name="Yi H."/>
        </authorList>
    </citation>
    <scope>NUCLEOTIDE SEQUENCE [LARGE SCALE GENOMIC DNA]</scope>
    <source>
        <strain evidence="3 4">LPB0138</strain>
    </source>
</reference>
<dbReference type="EMBL" id="CP017478">
    <property type="protein sequence ID" value="AOW19437.1"/>
    <property type="molecule type" value="Genomic_DNA"/>
</dbReference>
<dbReference type="PROSITE" id="PS51257">
    <property type="entry name" value="PROKAR_LIPOPROTEIN"/>
    <property type="match status" value="1"/>
</dbReference>
<proteinExistence type="predicted"/>
<protein>
    <recommendedName>
        <fullName evidence="5">DUF4129 domain-containing protein</fullName>
    </recommendedName>
</protein>
<evidence type="ECO:0000256" key="2">
    <source>
        <dbReference type="SAM" id="SignalP"/>
    </source>
</evidence>
<dbReference type="Proteomes" id="UP000176050">
    <property type="component" value="Chromosome"/>
</dbReference>
<accession>A0A1D8P4E8</accession>
<keyword evidence="2" id="KW-0732">Signal</keyword>
<dbReference type="AlphaFoldDB" id="A0A1D8P4E8"/>
<keyword evidence="1" id="KW-1133">Transmembrane helix</keyword>
<feature type="transmembrane region" description="Helical" evidence="1">
    <location>
        <begin position="100"/>
        <end position="122"/>
    </location>
</feature>
<organism evidence="3 4">
    <name type="scientific">Urechidicola croceus</name>
    <dbReference type="NCBI Taxonomy" id="1850246"/>
    <lineage>
        <taxon>Bacteria</taxon>
        <taxon>Pseudomonadati</taxon>
        <taxon>Bacteroidota</taxon>
        <taxon>Flavobacteriia</taxon>
        <taxon>Flavobacteriales</taxon>
        <taxon>Flavobacteriaceae</taxon>
        <taxon>Urechidicola</taxon>
    </lineage>
</organism>
<evidence type="ECO:0000313" key="4">
    <source>
        <dbReference type="Proteomes" id="UP000176050"/>
    </source>
</evidence>
<keyword evidence="1" id="KW-0812">Transmembrane</keyword>
<keyword evidence="1" id="KW-0472">Membrane</keyword>